<sequence>MNETIQDIRSKVQDLLNRAQVDASFRQSMQMNPAAALCTAGVPNAVALVSQDEIADCSWTCLWTCSWTS</sequence>
<evidence type="ECO:0000313" key="1">
    <source>
        <dbReference type="EMBL" id="KFE60131.1"/>
    </source>
</evidence>
<dbReference type="Proteomes" id="UP000028725">
    <property type="component" value="Unassembled WGS sequence"/>
</dbReference>
<comment type="caution">
    <text evidence="1">The sequence shown here is derived from an EMBL/GenBank/DDBJ whole genome shotgun (WGS) entry which is preliminary data.</text>
</comment>
<dbReference type="EMBL" id="JMCB01000031">
    <property type="protein sequence ID" value="KFE60131.1"/>
    <property type="molecule type" value="Genomic_DNA"/>
</dbReference>
<gene>
    <name evidence="1" type="ORF">DB31_6002</name>
</gene>
<dbReference type="RefSeq" id="WP_044199331.1">
    <property type="nucleotide sequence ID" value="NZ_JMCB01000031.1"/>
</dbReference>
<accession>A0A085VXG8</accession>
<dbReference type="STRING" id="394096.DB31_6002"/>
<protein>
    <submittedName>
        <fullName evidence="1">Uncharacterized protein</fullName>
    </submittedName>
</protein>
<evidence type="ECO:0000313" key="2">
    <source>
        <dbReference type="Proteomes" id="UP000028725"/>
    </source>
</evidence>
<dbReference type="AlphaFoldDB" id="A0A085VXG8"/>
<proteinExistence type="predicted"/>
<name>A0A085VXG8_9BACT</name>
<reference evidence="1 2" key="1">
    <citation type="submission" date="2014-04" db="EMBL/GenBank/DDBJ databases">
        <title>Genome assembly of Hyalangium minutum DSM 14724.</title>
        <authorList>
            <person name="Sharma G."/>
            <person name="Subramanian S."/>
        </authorList>
    </citation>
    <scope>NUCLEOTIDE SEQUENCE [LARGE SCALE GENOMIC DNA]</scope>
    <source>
        <strain evidence="1 2">DSM 14724</strain>
    </source>
</reference>
<keyword evidence="2" id="KW-1185">Reference proteome</keyword>
<organism evidence="1 2">
    <name type="scientific">Hyalangium minutum</name>
    <dbReference type="NCBI Taxonomy" id="394096"/>
    <lineage>
        <taxon>Bacteria</taxon>
        <taxon>Pseudomonadati</taxon>
        <taxon>Myxococcota</taxon>
        <taxon>Myxococcia</taxon>
        <taxon>Myxococcales</taxon>
        <taxon>Cystobacterineae</taxon>
        <taxon>Archangiaceae</taxon>
        <taxon>Hyalangium</taxon>
    </lineage>
</organism>